<name>A0A6B9FGK1_9HYPH</name>
<reference evidence="2 3" key="1">
    <citation type="journal article" date="2012" name="Genet. Mol. Biol.">
        <title>Analysis of 16S rRNA and mxaF genes revealing insights into Methylobacterium niche-specific plant association.</title>
        <authorList>
            <person name="Dourado M.N."/>
            <person name="Andreote F.D."/>
            <person name="Dini-Andreote F."/>
            <person name="Conti R."/>
            <person name="Araujo J.M."/>
            <person name="Araujo W.L."/>
        </authorList>
    </citation>
    <scope>NUCLEOTIDE SEQUENCE [LARGE SCALE GENOMIC DNA]</scope>
    <source>
        <strain evidence="2 3">SR1.6/6</strain>
    </source>
</reference>
<sequence>MLKLIMRSILALAVCSNTAISGQNYTEKKVAIITNFSENDIAAQKLVKNFTDALENDKPKDTSIKYSYYWTGGNIDAAKVHAKSIISTGPDVIFAATTPVVRALLQETNVIPIVFATVADPVGSGFVESLASPGKNISGFLNSEGALAGKWVQYLKELVPEMSCISMMYNPGTAPYYKYYVSTFEETSNSMNIISTLSPVAKVQDIEDVIRNLSSKKCGLVLMNDSFNYVHRQSISAISEKYGIPVVAYNKATTLDEALLAYGPEEADAYKKAAGYVRKVIDGAQVGRLPVQLNTRFYLSINLQKAKKLGIEIPASFLSRVDDEVD</sequence>
<dbReference type="EMBL" id="CP043538">
    <property type="protein sequence ID" value="QGY01883.1"/>
    <property type="molecule type" value="Genomic_DNA"/>
</dbReference>
<evidence type="ECO:0000313" key="3">
    <source>
        <dbReference type="Proteomes" id="UP000012488"/>
    </source>
</evidence>
<dbReference type="Gene3D" id="3.40.50.2300">
    <property type="match status" value="2"/>
</dbReference>
<dbReference type="PANTHER" id="PTHR35271:SF1">
    <property type="entry name" value="ABC TRANSPORTER, SUBSTRATE-BINDING LIPOPROTEIN"/>
    <property type="match status" value="1"/>
</dbReference>
<evidence type="ECO:0008006" key="4">
    <source>
        <dbReference type="Google" id="ProtNLM"/>
    </source>
</evidence>
<dbReference type="AlphaFoldDB" id="A0A6B9FGK1"/>
<dbReference type="RefSeq" id="WP_010685665.1">
    <property type="nucleotide sequence ID" value="NZ_CP043538.1"/>
</dbReference>
<organism evidence="2 3">
    <name type="scientific">Methylobacterium mesophilicum SR1.6/6</name>
    <dbReference type="NCBI Taxonomy" id="908290"/>
    <lineage>
        <taxon>Bacteria</taxon>
        <taxon>Pseudomonadati</taxon>
        <taxon>Pseudomonadota</taxon>
        <taxon>Alphaproteobacteria</taxon>
        <taxon>Hyphomicrobiales</taxon>
        <taxon>Methylobacteriaceae</taxon>
        <taxon>Methylobacterium</taxon>
    </lineage>
</organism>
<feature type="chain" id="PRO_5025642901" description="ABC transporter substrate-binding protein" evidence="1">
    <location>
        <begin position="20"/>
        <end position="326"/>
    </location>
</feature>
<proteinExistence type="predicted"/>
<dbReference type="Proteomes" id="UP000012488">
    <property type="component" value="Chromosome"/>
</dbReference>
<protein>
    <recommendedName>
        <fullName evidence="4">ABC transporter substrate-binding protein</fullName>
    </recommendedName>
</protein>
<dbReference type="OrthoDB" id="1680494at2"/>
<keyword evidence="1" id="KW-0732">Signal</keyword>
<feature type="signal peptide" evidence="1">
    <location>
        <begin position="1"/>
        <end position="19"/>
    </location>
</feature>
<reference evidence="2 3" key="2">
    <citation type="journal article" date="2013" name="Genome Announc.">
        <title>Draft Genome Sequence of Methylobacterium mesophilicum Strain SR1.6/6, Isolated from Citrus sinensis.</title>
        <authorList>
            <person name="Marinho Almeida D."/>
            <person name="Dini-Andreote F."/>
            <person name="Camargo Neves A.A."/>
            <person name="Juca Ramos R.T."/>
            <person name="Andreote F.D."/>
            <person name="Carneiro A.R."/>
            <person name="Oliveira de Souza Lima A."/>
            <person name="Caracciolo Gomes de Sa P.H."/>
            <person name="Ribeiro Barbosa M.S."/>
            <person name="Araujo W.L."/>
            <person name="Silva A."/>
        </authorList>
    </citation>
    <scope>NUCLEOTIDE SEQUENCE [LARGE SCALE GENOMIC DNA]</scope>
    <source>
        <strain evidence="2 3">SR1.6/6</strain>
    </source>
</reference>
<dbReference type="InterPro" id="IPR007487">
    <property type="entry name" value="ABC_transpt-TYRBP-like"/>
</dbReference>
<dbReference type="CDD" id="cd06325">
    <property type="entry name" value="PBP1_ABC_unchar_transporter"/>
    <property type="match status" value="1"/>
</dbReference>
<accession>A0A6B9FGK1</accession>
<dbReference type="KEGG" id="mmes:MMSR116_08325"/>
<gene>
    <name evidence="2" type="ORF">MMSR116_08325</name>
</gene>
<dbReference type="PANTHER" id="PTHR35271">
    <property type="entry name" value="ABC TRANSPORTER, SUBSTRATE-BINDING LIPOPROTEIN-RELATED"/>
    <property type="match status" value="1"/>
</dbReference>
<evidence type="ECO:0000256" key="1">
    <source>
        <dbReference type="SAM" id="SignalP"/>
    </source>
</evidence>
<dbReference type="Pfam" id="PF04392">
    <property type="entry name" value="ABC_sub_bind"/>
    <property type="match status" value="1"/>
</dbReference>
<evidence type="ECO:0000313" key="2">
    <source>
        <dbReference type="EMBL" id="QGY01883.1"/>
    </source>
</evidence>